<dbReference type="InterPro" id="IPR050565">
    <property type="entry name" value="LYPA1-2/EST-like"/>
</dbReference>
<dbReference type="GO" id="GO:0016787">
    <property type="term" value="F:hydrolase activity"/>
    <property type="evidence" value="ECO:0007669"/>
    <property type="project" value="UniProtKB-KW"/>
</dbReference>
<evidence type="ECO:0000313" key="4">
    <source>
        <dbReference type="EMBL" id="SFN41133.1"/>
    </source>
</evidence>
<dbReference type="AlphaFoldDB" id="A0A1I4YTN5"/>
<dbReference type="InterPro" id="IPR029058">
    <property type="entry name" value="AB_hydrolase_fold"/>
</dbReference>
<dbReference type="Proteomes" id="UP000242222">
    <property type="component" value="Unassembled WGS sequence"/>
</dbReference>
<dbReference type="InterPro" id="IPR003140">
    <property type="entry name" value="PLipase/COase/thioEstase"/>
</dbReference>
<evidence type="ECO:0000259" key="3">
    <source>
        <dbReference type="Pfam" id="PF02230"/>
    </source>
</evidence>
<name>A0A1I4YTN5_9GAMM</name>
<proteinExistence type="inferred from homology"/>
<keyword evidence="5" id="KW-1185">Reference proteome</keyword>
<sequence length="199" mass="21386">MTDGLAILLHGFGSNGDDLAGLAARWAPDLPDVRFSSPNAPERFLHGAGYQWFALDDITPENRSQRVADARHNVDRVLKQVLQQQKMADKLDKVVLIGFSQGAIMALDAVVSGRWPVAGVVAFSGRLASPPPWKPAIAPLLLIHGMIDPVIPYAESQQAADQLRRLGYPVTTQFEPSTGHTISAAGARSAAGFIAERLT</sequence>
<evidence type="ECO:0000256" key="2">
    <source>
        <dbReference type="ARBA" id="ARBA00022801"/>
    </source>
</evidence>
<comment type="similarity">
    <text evidence="1">Belongs to the AB hydrolase superfamily. AB hydrolase 2 family.</text>
</comment>
<dbReference type="EMBL" id="FOVC01000007">
    <property type="protein sequence ID" value="SFN41133.1"/>
    <property type="molecule type" value="Genomic_DNA"/>
</dbReference>
<dbReference type="Gene3D" id="3.40.50.1820">
    <property type="entry name" value="alpha/beta hydrolase"/>
    <property type="match status" value="1"/>
</dbReference>
<dbReference type="PANTHER" id="PTHR10655">
    <property type="entry name" value="LYSOPHOSPHOLIPASE-RELATED"/>
    <property type="match status" value="1"/>
</dbReference>
<evidence type="ECO:0000313" key="5">
    <source>
        <dbReference type="Proteomes" id="UP000242222"/>
    </source>
</evidence>
<organism evidence="4 5">
    <name type="scientific">Izhakiella capsodis</name>
    <dbReference type="NCBI Taxonomy" id="1367852"/>
    <lineage>
        <taxon>Bacteria</taxon>
        <taxon>Pseudomonadati</taxon>
        <taxon>Pseudomonadota</taxon>
        <taxon>Gammaproteobacteria</taxon>
        <taxon>Enterobacterales</taxon>
        <taxon>Erwiniaceae</taxon>
        <taxon>Izhakiella</taxon>
    </lineage>
</organism>
<dbReference type="RefSeq" id="WP_092878078.1">
    <property type="nucleotide sequence ID" value="NZ_FOVC01000007.1"/>
</dbReference>
<protein>
    <submittedName>
        <fullName evidence="4">Phospholipase/carboxylesterase</fullName>
    </submittedName>
</protein>
<feature type="domain" description="Phospholipase/carboxylesterase/thioesterase" evidence="3">
    <location>
        <begin position="5"/>
        <end position="195"/>
    </location>
</feature>
<accession>A0A1I4YTN5</accession>
<dbReference type="OrthoDB" id="9801763at2"/>
<gene>
    <name evidence="4" type="ORF">SAMN05216516_10724</name>
</gene>
<dbReference type="STRING" id="1367852.SAMN05216516_10724"/>
<evidence type="ECO:0000256" key="1">
    <source>
        <dbReference type="ARBA" id="ARBA00006499"/>
    </source>
</evidence>
<keyword evidence="2" id="KW-0378">Hydrolase</keyword>
<reference evidence="5" key="1">
    <citation type="submission" date="2016-10" db="EMBL/GenBank/DDBJ databases">
        <authorList>
            <person name="Varghese N."/>
            <person name="Submissions S."/>
        </authorList>
    </citation>
    <scope>NUCLEOTIDE SEQUENCE [LARGE SCALE GENOMIC DNA]</scope>
    <source>
        <strain evidence="5">N6PO6</strain>
    </source>
</reference>
<dbReference type="SUPFAM" id="SSF53474">
    <property type="entry name" value="alpha/beta-Hydrolases"/>
    <property type="match status" value="1"/>
</dbReference>
<dbReference type="PANTHER" id="PTHR10655:SF17">
    <property type="entry name" value="LYSOPHOSPHOLIPASE-LIKE PROTEIN 1"/>
    <property type="match status" value="1"/>
</dbReference>
<dbReference type="Pfam" id="PF02230">
    <property type="entry name" value="Abhydrolase_2"/>
    <property type="match status" value="1"/>
</dbReference>